<keyword evidence="4" id="KW-0456">Lyase</keyword>
<proteinExistence type="inferred from homology"/>
<organism evidence="6 7">
    <name type="scientific">Bimuria novae-zelandiae CBS 107.79</name>
    <dbReference type="NCBI Taxonomy" id="1447943"/>
    <lineage>
        <taxon>Eukaryota</taxon>
        <taxon>Fungi</taxon>
        <taxon>Dikarya</taxon>
        <taxon>Ascomycota</taxon>
        <taxon>Pezizomycotina</taxon>
        <taxon>Dothideomycetes</taxon>
        <taxon>Pleosporomycetidae</taxon>
        <taxon>Pleosporales</taxon>
        <taxon>Massarineae</taxon>
        <taxon>Didymosphaeriaceae</taxon>
        <taxon>Bimuria</taxon>
    </lineage>
</organism>
<gene>
    <name evidence="6" type="ORF">BU23DRAFT_504710</name>
</gene>
<evidence type="ECO:0000256" key="4">
    <source>
        <dbReference type="ARBA" id="ARBA00023239"/>
    </source>
</evidence>
<name>A0A6A5VBL4_9PLEO</name>
<comment type="catalytic activity">
    <reaction evidence="1">
        <text>(4aS,6R)-4a-hydroxy-L-erythro-5,6,7,8-tetrahydrobiopterin = (6R)-L-erythro-6,7-dihydrobiopterin + H2O</text>
        <dbReference type="Rhea" id="RHEA:11920"/>
        <dbReference type="ChEBI" id="CHEBI:15377"/>
        <dbReference type="ChEBI" id="CHEBI:15642"/>
        <dbReference type="ChEBI" id="CHEBI:43120"/>
        <dbReference type="EC" id="4.2.1.96"/>
    </reaction>
</comment>
<dbReference type="AlphaFoldDB" id="A0A6A5VBL4"/>
<protein>
    <recommendedName>
        <fullName evidence="3">4a-hydroxytetrahydrobiopterin dehydratase</fullName>
        <ecNumber evidence="3">4.2.1.96</ecNumber>
    </recommendedName>
    <alternativeName>
        <fullName evidence="5">4-alpha-hydroxy-tetrahydropterin dehydratase</fullName>
    </alternativeName>
</protein>
<evidence type="ECO:0000256" key="1">
    <source>
        <dbReference type="ARBA" id="ARBA00001554"/>
    </source>
</evidence>
<dbReference type="InterPro" id="IPR036428">
    <property type="entry name" value="PCD_sf"/>
</dbReference>
<dbReference type="EMBL" id="ML976673">
    <property type="protein sequence ID" value="KAF1974853.1"/>
    <property type="molecule type" value="Genomic_DNA"/>
</dbReference>
<dbReference type="Pfam" id="PF01329">
    <property type="entry name" value="Pterin_4a"/>
    <property type="match status" value="1"/>
</dbReference>
<dbReference type="Proteomes" id="UP000800036">
    <property type="component" value="Unassembled WGS sequence"/>
</dbReference>
<evidence type="ECO:0000256" key="3">
    <source>
        <dbReference type="ARBA" id="ARBA00013252"/>
    </source>
</evidence>
<dbReference type="SUPFAM" id="SSF55248">
    <property type="entry name" value="PCD-like"/>
    <property type="match status" value="1"/>
</dbReference>
<dbReference type="InterPro" id="IPR001533">
    <property type="entry name" value="Pterin_deHydtase"/>
</dbReference>
<sequence>MTGIYTRLPQTFGRVSRVGPCAFAGRPKPWQLHSRLVHLRRLVVASSAFSSRTQSASQSFSTSPFPGSSESSSSGDKFAGVIFSADQPPELPQRLSQLIEWTLLPPGKGISRQFTFPGFASAWQFMSIVAEECKAKKHHPSWHNLYNKVTVEWTTHKPEGLSMKDVEMAEFCDRTAGEIGLKKIRASGTAT</sequence>
<evidence type="ECO:0000313" key="6">
    <source>
        <dbReference type="EMBL" id="KAF1974853.1"/>
    </source>
</evidence>
<reference evidence="6" key="1">
    <citation type="journal article" date="2020" name="Stud. Mycol.">
        <title>101 Dothideomycetes genomes: a test case for predicting lifestyles and emergence of pathogens.</title>
        <authorList>
            <person name="Haridas S."/>
            <person name="Albert R."/>
            <person name="Binder M."/>
            <person name="Bloem J."/>
            <person name="Labutti K."/>
            <person name="Salamov A."/>
            <person name="Andreopoulos B."/>
            <person name="Baker S."/>
            <person name="Barry K."/>
            <person name="Bills G."/>
            <person name="Bluhm B."/>
            <person name="Cannon C."/>
            <person name="Castanera R."/>
            <person name="Culley D."/>
            <person name="Daum C."/>
            <person name="Ezra D."/>
            <person name="Gonzalez J."/>
            <person name="Henrissat B."/>
            <person name="Kuo A."/>
            <person name="Liang C."/>
            <person name="Lipzen A."/>
            <person name="Lutzoni F."/>
            <person name="Magnuson J."/>
            <person name="Mondo S."/>
            <person name="Nolan M."/>
            <person name="Ohm R."/>
            <person name="Pangilinan J."/>
            <person name="Park H.-J."/>
            <person name="Ramirez L."/>
            <person name="Alfaro M."/>
            <person name="Sun H."/>
            <person name="Tritt A."/>
            <person name="Yoshinaga Y."/>
            <person name="Zwiers L.-H."/>
            <person name="Turgeon B."/>
            <person name="Goodwin S."/>
            <person name="Spatafora J."/>
            <person name="Crous P."/>
            <person name="Grigoriev I."/>
        </authorList>
    </citation>
    <scope>NUCLEOTIDE SEQUENCE</scope>
    <source>
        <strain evidence="6">CBS 107.79</strain>
    </source>
</reference>
<dbReference type="PANTHER" id="PTHR12599">
    <property type="entry name" value="PTERIN-4-ALPHA-CARBINOLAMINE DEHYDRATASE"/>
    <property type="match status" value="1"/>
</dbReference>
<evidence type="ECO:0000256" key="5">
    <source>
        <dbReference type="ARBA" id="ARBA00030497"/>
    </source>
</evidence>
<accession>A0A6A5VBL4</accession>
<dbReference type="EC" id="4.2.1.96" evidence="3"/>
<dbReference type="CDD" id="cd00488">
    <property type="entry name" value="PCD_DCoH"/>
    <property type="match status" value="1"/>
</dbReference>
<dbReference type="Gene3D" id="3.30.1360.20">
    <property type="entry name" value="Transcriptional coactivator/pterin dehydratase"/>
    <property type="match status" value="1"/>
</dbReference>
<dbReference type="GO" id="GO:0006729">
    <property type="term" value="P:tetrahydrobiopterin biosynthetic process"/>
    <property type="evidence" value="ECO:0007669"/>
    <property type="project" value="InterPro"/>
</dbReference>
<dbReference type="GO" id="GO:0008124">
    <property type="term" value="F:4-alpha-hydroxytetrahydrobiopterin dehydratase activity"/>
    <property type="evidence" value="ECO:0007669"/>
    <property type="project" value="UniProtKB-EC"/>
</dbReference>
<comment type="similarity">
    <text evidence="2">Belongs to the pterin-4-alpha-carbinolamine dehydratase family.</text>
</comment>
<evidence type="ECO:0000313" key="7">
    <source>
        <dbReference type="Proteomes" id="UP000800036"/>
    </source>
</evidence>
<dbReference type="PANTHER" id="PTHR12599:SF0">
    <property type="entry name" value="PTERIN-4-ALPHA-CARBINOLAMINE DEHYDRATASE"/>
    <property type="match status" value="1"/>
</dbReference>
<evidence type="ECO:0000256" key="2">
    <source>
        <dbReference type="ARBA" id="ARBA00006472"/>
    </source>
</evidence>
<dbReference type="OrthoDB" id="277398at2759"/>
<keyword evidence="7" id="KW-1185">Reference proteome</keyword>